<dbReference type="InterPro" id="IPR015942">
    <property type="entry name" value="Asp/Glu/hydantoin_racemase"/>
</dbReference>
<sequence length="421" mass="45734">MKTLSALLLLAVAAAHAADLVEHVKANADGRPAFSFDAGSWTDTEAVRHLPVGVFDSGIGGLTVLEALLNLDSFHNDTLEPGADGLPDFAQERFIYFGDQANMPYGNYSAVNRTDYLRELILKDAVFLLGRRAWPAKGQEPTYDKPPVKAIVIACNTATAYGLEDIRKAVETWKIPVIVVGVVEAGARSVLESRNTGGIGILATVGTCASRVYPRTISSTLGRAGQRVPVIAQQGSATLAGAIEGDAAFPDSVSAYAMKEVRALAEAYRAEKPETPLQTIVLGCTHYPLAKEEIDTAFATLRQDSAFRDIIAERRSFVNPAEATARELFRELARSKLRLKPGESCVMERERFYLSVPRVEEVGIQLSGDGSLDKDYKYSRSPGHFDFEDTKNVPLTVDLIPKNSANLIKDKLPAVWKALGH</sequence>
<evidence type="ECO:0000256" key="2">
    <source>
        <dbReference type="SAM" id="SignalP"/>
    </source>
</evidence>
<dbReference type="InterPro" id="IPR018187">
    <property type="entry name" value="Asp/Glu_racemase_AS_1"/>
</dbReference>
<reference evidence="4" key="1">
    <citation type="journal article" date="2019" name="Int. J. Syst. Evol. Microbiol.">
        <title>The Global Catalogue of Microorganisms (GCM) 10K type strain sequencing project: providing services to taxonomists for standard genome sequencing and annotation.</title>
        <authorList>
            <consortium name="The Broad Institute Genomics Platform"/>
            <consortium name="The Broad Institute Genome Sequencing Center for Infectious Disease"/>
            <person name="Wu L."/>
            <person name="Ma J."/>
        </authorList>
    </citation>
    <scope>NUCLEOTIDE SEQUENCE [LARGE SCALE GENOMIC DNA]</scope>
    <source>
        <strain evidence="4">CGMCC 4.1469</strain>
    </source>
</reference>
<dbReference type="RefSeq" id="WP_377167554.1">
    <property type="nucleotide sequence ID" value="NZ_JBHSMQ010000004.1"/>
</dbReference>
<dbReference type="Proteomes" id="UP001596052">
    <property type="component" value="Unassembled WGS sequence"/>
</dbReference>
<dbReference type="Gene3D" id="3.40.50.1860">
    <property type="match status" value="2"/>
</dbReference>
<keyword evidence="4" id="KW-1185">Reference proteome</keyword>
<keyword evidence="1" id="KW-0413">Isomerase</keyword>
<dbReference type="EMBL" id="JBHSMQ010000004">
    <property type="protein sequence ID" value="MFC5455928.1"/>
    <property type="molecule type" value="Genomic_DNA"/>
</dbReference>
<gene>
    <name evidence="3" type="ORF">ACFQDI_13770</name>
</gene>
<feature type="signal peptide" evidence="2">
    <location>
        <begin position="1"/>
        <end position="17"/>
    </location>
</feature>
<dbReference type="PROSITE" id="PS00923">
    <property type="entry name" value="ASP_GLU_RACEMASE_1"/>
    <property type="match status" value="1"/>
</dbReference>
<comment type="caution">
    <text evidence="3">The sequence shown here is derived from an EMBL/GenBank/DDBJ whole genome shotgun (WGS) entry which is preliminary data.</text>
</comment>
<feature type="chain" id="PRO_5046753186" evidence="2">
    <location>
        <begin position="18"/>
        <end position="421"/>
    </location>
</feature>
<dbReference type="Pfam" id="PF01177">
    <property type="entry name" value="Asp_Glu_race"/>
    <property type="match status" value="1"/>
</dbReference>
<dbReference type="InterPro" id="IPR001920">
    <property type="entry name" value="Asp/Glu_race"/>
</dbReference>
<protein>
    <submittedName>
        <fullName evidence="3">Glutamate racemase</fullName>
    </submittedName>
</protein>
<organism evidence="3 4">
    <name type="scientific">Prosthecobacter fluviatilis</name>
    <dbReference type="NCBI Taxonomy" id="445931"/>
    <lineage>
        <taxon>Bacteria</taxon>
        <taxon>Pseudomonadati</taxon>
        <taxon>Verrucomicrobiota</taxon>
        <taxon>Verrucomicrobiia</taxon>
        <taxon>Verrucomicrobiales</taxon>
        <taxon>Verrucomicrobiaceae</taxon>
        <taxon>Prosthecobacter</taxon>
    </lineage>
</organism>
<dbReference type="PANTHER" id="PTHR21198">
    <property type="entry name" value="GLUTAMATE RACEMASE"/>
    <property type="match status" value="1"/>
</dbReference>
<dbReference type="PANTHER" id="PTHR21198:SF3">
    <property type="entry name" value="GLUTAMATE RACEMASE"/>
    <property type="match status" value="1"/>
</dbReference>
<proteinExistence type="predicted"/>
<evidence type="ECO:0000313" key="4">
    <source>
        <dbReference type="Proteomes" id="UP001596052"/>
    </source>
</evidence>
<keyword evidence="2" id="KW-0732">Signal</keyword>
<evidence type="ECO:0000313" key="3">
    <source>
        <dbReference type="EMBL" id="MFC5455928.1"/>
    </source>
</evidence>
<accession>A0ABW0KR34</accession>
<name>A0ABW0KR34_9BACT</name>
<dbReference type="SUPFAM" id="SSF53681">
    <property type="entry name" value="Aspartate/glutamate racemase"/>
    <property type="match status" value="2"/>
</dbReference>
<evidence type="ECO:0000256" key="1">
    <source>
        <dbReference type="ARBA" id="ARBA00023235"/>
    </source>
</evidence>